<keyword evidence="2" id="KW-1185">Reference proteome</keyword>
<proteinExistence type="predicted"/>
<evidence type="ECO:0000313" key="2">
    <source>
        <dbReference type="Proteomes" id="UP001044222"/>
    </source>
</evidence>
<organism evidence="1 2">
    <name type="scientific">Anguilla anguilla</name>
    <name type="common">European freshwater eel</name>
    <name type="synonym">Muraena anguilla</name>
    <dbReference type="NCBI Taxonomy" id="7936"/>
    <lineage>
        <taxon>Eukaryota</taxon>
        <taxon>Metazoa</taxon>
        <taxon>Chordata</taxon>
        <taxon>Craniata</taxon>
        <taxon>Vertebrata</taxon>
        <taxon>Euteleostomi</taxon>
        <taxon>Actinopterygii</taxon>
        <taxon>Neopterygii</taxon>
        <taxon>Teleostei</taxon>
        <taxon>Anguilliformes</taxon>
        <taxon>Anguillidae</taxon>
        <taxon>Anguilla</taxon>
    </lineage>
</organism>
<gene>
    <name evidence="1" type="ORF">ANANG_G00047920</name>
</gene>
<dbReference type="EMBL" id="JAFIRN010000002">
    <property type="protein sequence ID" value="KAG5855326.1"/>
    <property type="molecule type" value="Genomic_DNA"/>
</dbReference>
<evidence type="ECO:0000313" key="1">
    <source>
        <dbReference type="EMBL" id="KAG5855326.1"/>
    </source>
</evidence>
<reference evidence="1" key="1">
    <citation type="submission" date="2021-01" db="EMBL/GenBank/DDBJ databases">
        <title>A chromosome-scale assembly of European eel, Anguilla anguilla.</title>
        <authorList>
            <person name="Henkel C."/>
            <person name="Jong-Raadsen S.A."/>
            <person name="Dufour S."/>
            <person name="Weltzien F.-A."/>
            <person name="Palstra A.P."/>
            <person name="Pelster B."/>
            <person name="Spaink H.P."/>
            <person name="Van Den Thillart G.E."/>
            <person name="Jansen H."/>
            <person name="Zahm M."/>
            <person name="Klopp C."/>
            <person name="Cedric C."/>
            <person name="Louis A."/>
            <person name="Berthelot C."/>
            <person name="Parey E."/>
            <person name="Roest Crollius H."/>
            <person name="Montfort J."/>
            <person name="Robinson-Rechavi M."/>
            <person name="Bucao C."/>
            <person name="Bouchez O."/>
            <person name="Gislard M."/>
            <person name="Lluch J."/>
            <person name="Milhes M."/>
            <person name="Lampietro C."/>
            <person name="Lopez Roques C."/>
            <person name="Donnadieu C."/>
            <person name="Braasch I."/>
            <person name="Desvignes T."/>
            <person name="Postlethwait J."/>
            <person name="Bobe J."/>
            <person name="Guiguen Y."/>
            <person name="Dirks R."/>
        </authorList>
    </citation>
    <scope>NUCLEOTIDE SEQUENCE</scope>
    <source>
        <strain evidence="1">Tag_6206</strain>
        <tissue evidence="1">Liver</tissue>
    </source>
</reference>
<dbReference type="Proteomes" id="UP001044222">
    <property type="component" value="Unassembled WGS sequence"/>
</dbReference>
<protein>
    <submittedName>
        <fullName evidence="1">Uncharacterized protein</fullName>
    </submittedName>
</protein>
<accession>A0A9D3S874</accession>
<sequence length="124" mass="12784">MVLSCLFSKGADLLPAALGPGILQRAAAAPRRLRGCRSCGSLATSSRSPERERLAACEKRHRGSPPLACPSAAARARVCACVCACAHVCARSASAPLPPLRSRLPLLPGSFLHFKGGCVCTCAS</sequence>
<comment type="caution">
    <text evidence="1">The sequence shown here is derived from an EMBL/GenBank/DDBJ whole genome shotgun (WGS) entry which is preliminary data.</text>
</comment>
<dbReference type="AlphaFoldDB" id="A0A9D3S874"/>
<name>A0A9D3S874_ANGAN</name>